<evidence type="ECO:0000256" key="5">
    <source>
        <dbReference type="ARBA" id="ARBA00022502"/>
    </source>
</evidence>
<gene>
    <name evidence="15" type="ORF">BJ508DRAFT_410714</name>
</gene>
<comment type="similarity">
    <text evidence="3 13">Belongs to the PIGG/PIGN/PIGO family. PIGG subfamily.</text>
</comment>
<dbReference type="EMBL" id="ML119647">
    <property type="protein sequence ID" value="RPA87170.1"/>
    <property type="molecule type" value="Genomic_DNA"/>
</dbReference>
<dbReference type="UniPathway" id="UPA00196"/>
<feature type="transmembrane region" description="Helical" evidence="13">
    <location>
        <begin position="7"/>
        <end position="29"/>
    </location>
</feature>
<dbReference type="Proteomes" id="UP000275078">
    <property type="component" value="Unassembled WGS sequence"/>
</dbReference>
<name>A0A3N4ISH8_ASCIM</name>
<feature type="transmembrane region" description="Helical" evidence="13">
    <location>
        <begin position="740"/>
        <end position="769"/>
    </location>
</feature>
<accession>A0A3N4ISH8</accession>
<dbReference type="GO" id="GO:0005789">
    <property type="term" value="C:endoplasmic reticulum membrane"/>
    <property type="evidence" value="ECO:0007669"/>
    <property type="project" value="UniProtKB-SubCell"/>
</dbReference>
<feature type="transmembrane region" description="Helical" evidence="13">
    <location>
        <begin position="508"/>
        <end position="525"/>
    </location>
</feature>
<dbReference type="InterPro" id="IPR045687">
    <property type="entry name" value="PIGG/GPI7_C"/>
</dbReference>
<comment type="subcellular location">
    <subcellularLocation>
        <location evidence="1 13">Endoplasmic reticulum membrane</location>
        <topology evidence="1 13">Multi-pass membrane protein</topology>
    </subcellularLocation>
</comment>
<feature type="domain" description="GPI ethanolamine phosphate transferase 2 C-terminal" evidence="14">
    <location>
        <begin position="426"/>
        <end position="872"/>
    </location>
</feature>
<dbReference type="FunFam" id="3.40.720.10:FF:000045">
    <property type="entry name" value="GPI ethanolamine phosphate transferase 2"/>
    <property type="match status" value="1"/>
</dbReference>
<feature type="transmembrane region" description="Helical" evidence="13">
    <location>
        <begin position="699"/>
        <end position="720"/>
    </location>
</feature>
<evidence type="ECO:0000313" key="15">
    <source>
        <dbReference type="EMBL" id="RPA87170.1"/>
    </source>
</evidence>
<sequence length="874" mass="96674">MKPKASWSLVALVNVLLPIGILIFAKGFFPYKPFLPGLAVRDAEDVVSAPFDKVIFMVVDALRSDFVYSESSGFKFTQSLISSGAAIPFTAYASSPTITMPRVKALTTGSIPSFLDVILNFAESDTSSTLATQDTWLAQLRATGRNLVMFGDDTWLKLFPDFFLRADGTSSFFVADFTEVDNNVTRHIDDELQQKDWDGMVLHYLGLDHIGHKSGPKSQNMIPKQAEMDGIVQRLYRAIETVPELESTLIVLAGDHGMNDAGNHGGSGVGETSPALVLLSPKFKQISKGVKCPAEFREEFDYYTKVEQSDVVPTLAGLLGTAIPKNNLGIFIKSFLGLWDEASQKRILQSNAKQLYEIANARYSDFDKRGPFTAECNTYDSEADTLACLWEKAKEGFETVGYNPEEAVKQAYKFSEKCQDYLSSTATNYDLRLMGLGTVIIFTAFITSMIYLLPMMDASRTGAFSFIFTTILYGITMFASSFVEEEHHFWYWTTSAWMVILLLKERRIGSSGIPILFLLGFLRLLRRYNQTGQKHAGAPDIVRDFLTPRPALLWILVLLTYCDLIGRLSRKIFHRLGNEVAGIMSIAIVATAIGFKVSFAKQDAPELLPAWLDKILDATKDVSLVNQARTVFIALGIATAFTIFIDRPASRKTAAYPRTAQVLHDLLTVFLATQSRFTNIPLLGLFHIMTLLLSSAKSLTTLDVSFTILLLQRASFFAFAGTNAISSVDLSSAYNGVSGYNVLVVGLLTFVSNWIGPIFWASAGFLLLAKRAEREALASVGFAPGQKKTDKEMAEIDGVVERTKGEAFLRNTLVFTAFEAGSVVAVMLACTVLRQHLFIWTVFSPKFLYCMAWALGMQLGVTVLGGLVWRWGSR</sequence>
<keyword evidence="11" id="KW-0325">Glycoprotein</keyword>
<dbReference type="InterPro" id="IPR037674">
    <property type="entry name" value="PIG-G_N"/>
</dbReference>
<protein>
    <recommendedName>
        <fullName evidence="4 13">GPI ethanolamine phosphate transferase 2</fullName>
    </recommendedName>
</protein>
<feature type="transmembrane region" description="Helical" evidence="13">
    <location>
        <begin position="580"/>
        <end position="599"/>
    </location>
</feature>
<evidence type="ECO:0000313" key="16">
    <source>
        <dbReference type="Proteomes" id="UP000275078"/>
    </source>
</evidence>
<dbReference type="OrthoDB" id="272139at2759"/>
<proteinExistence type="inferred from homology"/>
<keyword evidence="5 13" id="KW-0337">GPI-anchor biosynthesis</keyword>
<evidence type="ECO:0000256" key="9">
    <source>
        <dbReference type="ARBA" id="ARBA00022989"/>
    </source>
</evidence>
<evidence type="ECO:0000256" key="6">
    <source>
        <dbReference type="ARBA" id="ARBA00022679"/>
    </source>
</evidence>
<comment type="pathway">
    <text evidence="2 13">Glycolipid biosynthesis; glycosylphosphatidylinositol-anchor biosynthesis.</text>
</comment>
<evidence type="ECO:0000256" key="7">
    <source>
        <dbReference type="ARBA" id="ARBA00022692"/>
    </source>
</evidence>
<evidence type="ECO:0000256" key="12">
    <source>
        <dbReference type="ARBA" id="ARBA00056729"/>
    </source>
</evidence>
<feature type="transmembrane region" description="Helical" evidence="13">
    <location>
        <begin position="628"/>
        <end position="645"/>
    </location>
</feature>
<feature type="transmembrane region" description="Helical" evidence="13">
    <location>
        <begin position="433"/>
        <end position="452"/>
    </location>
</feature>
<evidence type="ECO:0000256" key="2">
    <source>
        <dbReference type="ARBA" id="ARBA00004687"/>
    </source>
</evidence>
<dbReference type="InterPro" id="IPR017850">
    <property type="entry name" value="Alkaline_phosphatase_core_sf"/>
</dbReference>
<evidence type="ECO:0000256" key="4">
    <source>
        <dbReference type="ARBA" id="ARBA00020830"/>
    </source>
</evidence>
<dbReference type="PANTHER" id="PTHR23072:SF0">
    <property type="entry name" value="GPI ETHANOLAMINE PHOSPHATE TRANSFERASE 2"/>
    <property type="match status" value="1"/>
</dbReference>
<feature type="transmembrane region" description="Helical" evidence="13">
    <location>
        <begin position="812"/>
        <end position="834"/>
    </location>
</feature>
<dbReference type="Gene3D" id="3.40.720.10">
    <property type="entry name" value="Alkaline Phosphatase, subunit A"/>
    <property type="match status" value="1"/>
</dbReference>
<reference evidence="15 16" key="1">
    <citation type="journal article" date="2018" name="Nat. Ecol. Evol.">
        <title>Pezizomycetes genomes reveal the molecular basis of ectomycorrhizal truffle lifestyle.</title>
        <authorList>
            <person name="Murat C."/>
            <person name="Payen T."/>
            <person name="Noel B."/>
            <person name="Kuo A."/>
            <person name="Morin E."/>
            <person name="Chen J."/>
            <person name="Kohler A."/>
            <person name="Krizsan K."/>
            <person name="Balestrini R."/>
            <person name="Da Silva C."/>
            <person name="Montanini B."/>
            <person name="Hainaut M."/>
            <person name="Levati E."/>
            <person name="Barry K.W."/>
            <person name="Belfiori B."/>
            <person name="Cichocki N."/>
            <person name="Clum A."/>
            <person name="Dockter R.B."/>
            <person name="Fauchery L."/>
            <person name="Guy J."/>
            <person name="Iotti M."/>
            <person name="Le Tacon F."/>
            <person name="Lindquist E.A."/>
            <person name="Lipzen A."/>
            <person name="Malagnac F."/>
            <person name="Mello A."/>
            <person name="Molinier V."/>
            <person name="Miyauchi S."/>
            <person name="Poulain J."/>
            <person name="Riccioni C."/>
            <person name="Rubini A."/>
            <person name="Sitrit Y."/>
            <person name="Splivallo R."/>
            <person name="Traeger S."/>
            <person name="Wang M."/>
            <person name="Zifcakova L."/>
            <person name="Wipf D."/>
            <person name="Zambonelli A."/>
            <person name="Paolocci F."/>
            <person name="Nowrousian M."/>
            <person name="Ottonello S."/>
            <person name="Baldrian P."/>
            <person name="Spatafora J.W."/>
            <person name="Henrissat B."/>
            <person name="Nagy L.G."/>
            <person name="Aury J.M."/>
            <person name="Wincker P."/>
            <person name="Grigoriev I.V."/>
            <person name="Bonfante P."/>
            <person name="Martin F.M."/>
        </authorList>
    </citation>
    <scope>NUCLEOTIDE SEQUENCE [LARGE SCALE GENOMIC DNA]</scope>
    <source>
        <strain evidence="15 16">RN42</strain>
    </source>
</reference>
<keyword evidence="7 13" id="KW-0812">Transmembrane</keyword>
<evidence type="ECO:0000259" key="14">
    <source>
        <dbReference type="Pfam" id="PF19316"/>
    </source>
</evidence>
<dbReference type="SUPFAM" id="SSF53649">
    <property type="entry name" value="Alkaline phosphatase-like"/>
    <property type="match status" value="1"/>
</dbReference>
<keyword evidence="6 13" id="KW-0808">Transferase</keyword>
<dbReference type="STRING" id="1160509.A0A3N4ISH8"/>
<dbReference type="Pfam" id="PF01663">
    <property type="entry name" value="Phosphodiest"/>
    <property type="match status" value="1"/>
</dbReference>
<comment type="function">
    <text evidence="12 13">Ethanolamine phosphate transferase involved in glycosylphosphatidylinositol-anchor biosynthesis. Transfers ethanolamine phosphate to the GPI second mannose.</text>
</comment>
<keyword evidence="8 13" id="KW-0256">Endoplasmic reticulum</keyword>
<dbReference type="GO" id="GO:0006506">
    <property type="term" value="P:GPI anchor biosynthetic process"/>
    <property type="evidence" value="ECO:0007669"/>
    <property type="project" value="UniProtKB-UniPathway"/>
</dbReference>
<keyword evidence="10 13" id="KW-0472">Membrane</keyword>
<dbReference type="PANTHER" id="PTHR23072">
    <property type="entry name" value="PHOSPHATIDYLINOSITOL GLYCAN-RELATED"/>
    <property type="match status" value="1"/>
</dbReference>
<evidence type="ECO:0000256" key="8">
    <source>
        <dbReference type="ARBA" id="ARBA00022824"/>
    </source>
</evidence>
<dbReference type="Pfam" id="PF19316">
    <property type="entry name" value="PIGO_PIGG"/>
    <property type="match status" value="1"/>
</dbReference>
<dbReference type="CDD" id="cd16024">
    <property type="entry name" value="GPI_EPT_2"/>
    <property type="match status" value="1"/>
</dbReference>
<evidence type="ECO:0000256" key="1">
    <source>
        <dbReference type="ARBA" id="ARBA00004477"/>
    </source>
</evidence>
<keyword evidence="16" id="KW-1185">Reference proteome</keyword>
<dbReference type="InterPro" id="IPR002591">
    <property type="entry name" value="Phosphodiest/P_Trfase"/>
</dbReference>
<feature type="transmembrane region" description="Helical" evidence="13">
    <location>
        <begin position="464"/>
        <end position="482"/>
    </location>
</feature>
<evidence type="ECO:0000256" key="10">
    <source>
        <dbReference type="ARBA" id="ARBA00023136"/>
    </source>
</evidence>
<dbReference type="GO" id="GO:0051267">
    <property type="term" value="F:CP2 mannose-ethanolamine phosphotransferase activity"/>
    <property type="evidence" value="ECO:0007669"/>
    <property type="project" value="TreeGrafter"/>
</dbReference>
<keyword evidence="9 13" id="KW-1133">Transmembrane helix</keyword>
<evidence type="ECO:0000256" key="3">
    <source>
        <dbReference type="ARBA" id="ARBA00005315"/>
    </source>
</evidence>
<evidence type="ECO:0000256" key="13">
    <source>
        <dbReference type="RuleBase" id="RU367106"/>
    </source>
</evidence>
<organism evidence="15 16">
    <name type="scientific">Ascobolus immersus RN42</name>
    <dbReference type="NCBI Taxonomy" id="1160509"/>
    <lineage>
        <taxon>Eukaryota</taxon>
        <taxon>Fungi</taxon>
        <taxon>Dikarya</taxon>
        <taxon>Ascomycota</taxon>
        <taxon>Pezizomycotina</taxon>
        <taxon>Pezizomycetes</taxon>
        <taxon>Pezizales</taxon>
        <taxon>Ascobolaceae</taxon>
        <taxon>Ascobolus</taxon>
    </lineage>
</organism>
<evidence type="ECO:0000256" key="11">
    <source>
        <dbReference type="ARBA" id="ARBA00023180"/>
    </source>
</evidence>
<dbReference type="AlphaFoldDB" id="A0A3N4ISH8"/>
<dbReference type="InterPro" id="IPR039527">
    <property type="entry name" value="PIGG/GPI7"/>
</dbReference>
<feature type="transmembrane region" description="Helical" evidence="13">
    <location>
        <begin position="846"/>
        <end position="869"/>
    </location>
</feature>